<dbReference type="OrthoDB" id="9814831at2"/>
<dbReference type="AlphaFoldDB" id="A0A480ADX0"/>
<accession>A0A480ADX0</accession>
<evidence type="ECO:0008006" key="3">
    <source>
        <dbReference type="Google" id="ProtNLM"/>
    </source>
</evidence>
<dbReference type="InterPro" id="IPR029058">
    <property type="entry name" value="AB_hydrolase_fold"/>
</dbReference>
<dbReference type="EMBL" id="BJCF01000031">
    <property type="protein sequence ID" value="GCL43009.1"/>
    <property type="molecule type" value="Genomic_DNA"/>
</dbReference>
<evidence type="ECO:0000313" key="1">
    <source>
        <dbReference type="EMBL" id="GCL43009.1"/>
    </source>
</evidence>
<dbReference type="SUPFAM" id="SSF53474">
    <property type="entry name" value="alpha/beta-Hydrolases"/>
    <property type="match status" value="1"/>
</dbReference>
<proteinExistence type="predicted"/>
<dbReference type="Pfam" id="PF05728">
    <property type="entry name" value="UPF0227"/>
    <property type="match status" value="1"/>
</dbReference>
<gene>
    <name evidence="1" type="ORF">NIES80_27200</name>
</gene>
<organism evidence="1 2">
    <name type="scientific">Dolichospermum planctonicum</name>
    <dbReference type="NCBI Taxonomy" id="136072"/>
    <lineage>
        <taxon>Bacteria</taxon>
        <taxon>Bacillati</taxon>
        <taxon>Cyanobacteriota</taxon>
        <taxon>Cyanophyceae</taxon>
        <taxon>Nostocales</taxon>
        <taxon>Aphanizomenonaceae</taxon>
        <taxon>Dolichospermum</taxon>
    </lineage>
</organism>
<protein>
    <recommendedName>
        <fullName evidence="3">Esterase</fullName>
    </recommendedName>
</protein>
<dbReference type="Gene3D" id="3.40.50.1820">
    <property type="entry name" value="alpha/beta hydrolase"/>
    <property type="match status" value="1"/>
</dbReference>
<dbReference type="RefSeq" id="WP_137908533.1">
    <property type="nucleotide sequence ID" value="NZ_BJCF01000031.1"/>
</dbReference>
<comment type="caution">
    <text evidence="1">The sequence shown here is derived from an EMBL/GenBank/DDBJ whole genome shotgun (WGS) entry which is preliminary data.</text>
</comment>
<name>A0A480ADX0_9CYAN</name>
<sequence length="210" mass="23937">MNYLYLHGFASGPKSKKAQDIQQRLSKLQILMSIPDLNTGGFSDLTITRQIQQITANLPPDSQPVTLIGSSLGGLISAYIAQEYLQVKRLILLAPAFGFLSHWLPKLGTGLKLWELTKYMMIYHYGYQQLLPLHYNFVNDAHQYSEDLLQRPLPTLILHGKYDKVIPVQASRSFSNSRSWVELKEFNSDHALGNVSQEIWQEISLFCQLL</sequence>
<dbReference type="InterPro" id="IPR008886">
    <property type="entry name" value="UPF0227/Esterase_YqiA"/>
</dbReference>
<evidence type="ECO:0000313" key="2">
    <source>
        <dbReference type="Proteomes" id="UP000299367"/>
    </source>
</evidence>
<reference evidence="2" key="1">
    <citation type="submission" date="2019-02" db="EMBL/GenBank/DDBJ databases">
        <title>Draft genome sequence of Dolichospermum planctonicum NIES-80.</title>
        <authorList>
            <person name="Yamaguchi H."/>
            <person name="Suzuki S."/>
            <person name="Kawachi M."/>
        </authorList>
    </citation>
    <scope>NUCLEOTIDE SEQUENCE [LARGE SCALE GENOMIC DNA]</scope>
    <source>
        <strain evidence="2">NIES-80</strain>
    </source>
</reference>
<dbReference type="Proteomes" id="UP000299367">
    <property type="component" value="Unassembled WGS sequence"/>
</dbReference>